<gene>
    <name evidence="2" type="ORF">F5984_15655</name>
</gene>
<dbReference type="Gene3D" id="3.20.20.150">
    <property type="entry name" value="Divalent-metal-dependent TIM barrel enzymes"/>
    <property type="match status" value="1"/>
</dbReference>
<organism evidence="2 3">
    <name type="scientific">Rudanella paleaurantiibacter</name>
    <dbReference type="NCBI Taxonomy" id="2614655"/>
    <lineage>
        <taxon>Bacteria</taxon>
        <taxon>Pseudomonadati</taxon>
        <taxon>Bacteroidota</taxon>
        <taxon>Cytophagia</taxon>
        <taxon>Cytophagales</taxon>
        <taxon>Cytophagaceae</taxon>
        <taxon>Rudanella</taxon>
    </lineage>
</organism>
<evidence type="ECO:0000259" key="1">
    <source>
        <dbReference type="Pfam" id="PF01261"/>
    </source>
</evidence>
<dbReference type="EMBL" id="WELI01000006">
    <property type="protein sequence ID" value="KAB7729083.1"/>
    <property type="molecule type" value="Genomic_DNA"/>
</dbReference>
<accession>A0A7J5TXC7</accession>
<keyword evidence="3" id="KW-1185">Reference proteome</keyword>
<feature type="domain" description="Xylose isomerase-like TIM barrel" evidence="1">
    <location>
        <begin position="48"/>
        <end position="279"/>
    </location>
</feature>
<protein>
    <submittedName>
        <fullName evidence="2">TIM barrel protein</fullName>
    </submittedName>
</protein>
<proteinExistence type="predicted"/>
<dbReference type="AlphaFoldDB" id="A0A7J5TXC7"/>
<reference evidence="2 3" key="1">
    <citation type="submission" date="2019-10" db="EMBL/GenBank/DDBJ databases">
        <title>Rudanella paleaurantiibacter sp. nov., isolated from sludge.</title>
        <authorList>
            <person name="Xu S.Q."/>
        </authorList>
    </citation>
    <scope>NUCLEOTIDE SEQUENCE [LARGE SCALE GENOMIC DNA]</scope>
    <source>
        <strain evidence="2 3">HX-22-17</strain>
    </source>
</reference>
<dbReference type="PANTHER" id="PTHR12110">
    <property type="entry name" value="HYDROXYPYRUVATE ISOMERASE"/>
    <property type="match status" value="1"/>
</dbReference>
<dbReference type="PANTHER" id="PTHR12110:SF41">
    <property type="entry name" value="INOSOSE DEHYDRATASE"/>
    <property type="match status" value="1"/>
</dbReference>
<dbReference type="InterPro" id="IPR050312">
    <property type="entry name" value="IolE/XylAMocC-like"/>
</dbReference>
<name>A0A7J5TXC7_9BACT</name>
<dbReference type="InterPro" id="IPR036237">
    <property type="entry name" value="Xyl_isomerase-like_sf"/>
</dbReference>
<dbReference type="Pfam" id="PF01261">
    <property type="entry name" value="AP_endonuc_2"/>
    <property type="match status" value="1"/>
</dbReference>
<dbReference type="SUPFAM" id="SSF51658">
    <property type="entry name" value="Xylose isomerase-like"/>
    <property type="match status" value="1"/>
</dbReference>
<dbReference type="InterPro" id="IPR013022">
    <property type="entry name" value="Xyl_isomerase-like_TIM-brl"/>
</dbReference>
<evidence type="ECO:0000313" key="2">
    <source>
        <dbReference type="EMBL" id="KAB7729083.1"/>
    </source>
</evidence>
<sequence>MKTLLLSIGLLGATHLIGLAQKVTPAPVGVQLYSFRNQFAKDVPGTMAKVREMGFREVELAGTYGLSNAEFKKLLDQNGLKAISTGAAFERLETDVPGIIREAKEFGARYVSCAWIPHPGDSFTQFDADRAVEVFNTAGKLLAQNGLTFCYHIHGYEFQKRTDGSTYFDYLAKNLDPKYVNFELDVFWAKMPGEDPVALLQKYPKRFLLSHLKDRKPGTPGAQNGRADVETNVTLGQGDIGIAEFMKAARKAGVRHHFIEDESSRSMEQVPQSVAFLRENK</sequence>
<comment type="caution">
    <text evidence="2">The sequence shown here is derived from an EMBL/GenBank/DDBJ whole genome shotgun (WGS) entry which is preliminary data.</text>
</comment>
<dbReference type="RefSeq" id="WP_152125194.1">
    <property type="nucleotide sequence ID" value="NZ_WELI01000006.1"/>
</dbReference>
<dbReference type="Proteomes" id="UP000488299">
    <property type="component" value="Unassembled WGS sequence"/>
</dbReference>
<evidence type="ECO:0000313" key="3">
    <source>
        <dbReference type="Proteomes" id="UP000488299"/>
    </source>
</evidence>